<evidence type="ECO:0000256" key="5">
    <source>
        <dbReference type="PIRSR" id="PIRSR623088-3"/>
    </source>
</evidence>
<dbReference type="GO" id="GO:0007165">
    <property type="term" value="P:signal transduction"/>
    <property type="evidence" value="ECO:0007669"/>
    <property type="project" value="InterPro"/>
</dbReference>
<dbReference type="STRING" id="91626.A0A0C9M705"/>
<dbReference type="InterPro" id="IPR002073">
    <property type="entry name" value="PDEase_catalytic_dom"/>
</dbReference>
<dbReference type="InterPro" id="IPR023088">
    <property type="entry name" value="PDEase"/>
</dbReference>
<feature type="region of interest" description="Disordered" evidence="7">
    <location>
        <begin position="552"/>
        <end position="602"/>
    </location>
</feature>
<gene>
    <name evidence="9" type="ORF">MAM1_0026c02129</name>
</gene>
<dbReference type="Gene3D" id="1.10.1300.10">
    <property type="entry name" value="3'5'-cyclic nucleotide phosphodiesterase, catalytic domain"/>
    <property type="match status" value="1"/>
</dbReference>
<dbReference type="OrthoDB" id="546632at2759"/>
<feature type="binding site" evidence="4">
    <location>
        <begin position="283"/>
        <end position="287"/>
    </location>
    <ligand>
        <name>AMP</name>
        <dbReference type="ChEBI" id="CHEBI:456215"/>
    </ligand>
</feature>
<reference evidence="9" key="1">
    <citation type="submission" date="2014-09" db="EMBL/GenBank/DDBJ databases">
        <title>Draft genome sequence of an oleaginous Mucoromycotina fungus Mucor ambiguus NBRC6742.</title>
        <authorList>
            <person name="Takeda I."/>
            <person name="Yamane N."/>
            <person name="Morita T."/>
            <person name="Tamano K."/>
            <person name="Machida M."/>
            <person name="Baker S."/>
            <person name="Koike H."/>
        </authorList>
    </citation>
    <scope>NUCLEOTIDE SEQUENCE</scope>
    <source>
        <strain evidence="9">NBRC 6742</strain>
    </source>
</reference>
<dbReference type="InterPro" id="IPR023174">
    <property type="entry name" value="PDEase_CS"/>
</dbReference>
<dbReference type="GO" id="GO:0004114">
    <property type="term" value="F:3',5'-cyclic-nucleotide phosphodiesterase activity"/>
    <property type="evidence" value="ECO:0007669"/>
    <property type="project" value="InterPro"/>
</dbReference>
<sequence length="602" mass="68956">MKRLNPNNCSVVVFNDSEKDCTQTLDLIYSVFSNVVVQSRKADIIAELKEQQQNETTSTLLLIDAESCHMKSSEDCPDLLLQTVHLLRQGLLTNVVPIVCSYQDSPAFMVKCLHEGAADFVLKPMSKDVVKTLFLNVTRYRIERSEKTMQNVNHVSKVCSSEKDSECGEIWAKFKGRLKGVFRQEQWLSKLVADYYTPKPSIRRSSMTSMLNDRKDYLQVQICTWDFLPLDLDSKDLIQVVYMILSQVLSTFDELEALRVPSGDLYHFIFDICNSYHSTNPYHNFRHAVDVLQANYYFLCRLGVLQPMNPDVSFESVQSDIKNLFQPLDIFALLMASIGHDVGHPGVNNSFMITTSAPLAILYNDKSVLESFHAMSFFHLLREHCFSQLTDLRSNPEYATFRKIVVNSILATDMSMHDEYVTKIQDQAQRLKRKEIDFTDKATCEKEKILICGALIKCADISNCARPFESAKRWAKILAEEFFEQGDLERELGMSVLPINERGKIRLEDFQLTFKRFVALKLFESVSNVTPCMQFTVDQINENIDVWEEMKQQDKQQQQKQLTIEQNSSSPNEKNVVTPNNIPPQPSPEGKSSTSERPRSGI</sequence>
<comment type="similarity">
    <text evidence="6">Belongs to the cyclic nucleotide phosphodiesterase family.</text>
</comment>
<name>A0A0C9M705_9FUNG</name>
<keyword evidence="1 5" id="KW-0479">Metal-binding</keyword>
<protein>
    <recommendedName>
        <fullName evidence="6">Phosphodiesterase</fullName>
        <ecNumber evidence="6">3.1.4.-</ecNumber>
    </recommendedName>
</protein>
<organism evidence="9">
    <name type="scientific">Mucor ambiguus</name>
    <dbReference type="NCBI Taxonomy" id="91626"/>
    <lineage>
        <taxon>Eukaryota</taxon>
        <taxon>Fungi</taxon>
        <taxon>Fungi incertae sedis</taxon>
        <taxon>Mucoromycota</taxon>
        <taxon>Mucoromycotina</taxon>
        <taxon>Mucoromycetes</taxon>
        <taxon>Mucorales</taxon>
        <taxon>Mucorineae</taxon>
        <taxon>Mucoraceae</taxon>
        <taxon>Mucor</taxon>
    </lineage>
</organism>
<dbReference type="Proteomes" id="UP000053815">
    <property type="component" value="Unassembled WGS sequence"/>
</dbReference>
<feature type="binding site" evidence="4">
    <location>
        <position position="341"/>
    </location>
    <ligand>
        <name>AMP</name>
        <dbReference type="ChEBI" id="CHEBI:456215"/>
    </ligand>
</feature>
<dbReference type="InterPro" id="IPR003607">
    <property type="entry name" value="HD/PDEase_dom"/>
</dbReference>
<evidence type="ECO:0000256" key="1">
    <source>
        <dbReference type="ARBA" id="ARBA00022723"/>
    </source>
</evidence>
<feature type="active site" description="Proton donor" evidence="3">
    <location>
        <position position="283"/>
    </location>
</feature>
<keyword evidence="10" id="KW-1185">Reference proteome</keyword>
<dbReference type="SUPFAM" id="SSF52172">
    <property type="entry name" value="CheY-like"/>
    <property type="match status" value="1"/>
</dbReference>
<feature type="binding site" evidence="5">
    <location>
        <position position="340"/>
    </location>
    <ligand>
        <name>Zn(2+)</name>
        <dbReference type="ChEBI" id="CHEBI:29105"/>
        <label>1</label>
    </ligand>
</feature>
<dbReference type="CDD" id="cd00077">
    <property type="entry name" value="HDc"/>
    <property type="match status" value="1"/>
</dbReference>
<dbReference type="PROSITE" id="PS51845">
    <property type="entry name" value="PDEASE_I_2"/>
    <property type="match status" value="1"/>
</dbReference>
<feature type="binding site" evidence="5">
    <location>
        <position position="460"/>
    </location>
    <ligand>
        <name>Zn(2+)</name>
        <dbReference type="ChEBI" id="CHEBI:29105"/>
        <label>1</label>
    </ligand>
</feature>
<dbReference type="PANTHER" id="PTHR11347">
    <property type="entry name" value="CYCLIC NUCLEOTIDE PHOSPHODIESTERASE"/>
    <property type="match status" value="1"/>
</dbReference>
<accession>A0A0C9M705</accession>
<dbReference type="InterPro" id="IPR011006">
    <property type="entry name" value="CheY-like_superfamily"/>
</dbReference>
<evidence type="ECO:0000256" key="3">
    <source>
        <dbReference type="PIRSR" id="PIRSR623088-1"/>
    </source>
</evidence>
<feature type="binding site" evidence="4">
    <location>
        <position position="460"/>
    </location>
    <ligand>
        <name>AMP</name>
        <dbReference type="ChEBI" id="CHEBI:456215"/>
    </ligand>
</feature>
<feature type="compositionally biased region" description="Polar residues" evidence="7">
    <location>
        <begin position="562"/>
        <end position="580"/>
    </location>
</feature>
<dbReference type="SUPFAM" id="SSF109604">
    <property type="entry name" value="HD-domain/PDEase-like"/>
    <property type="match status" value="1"/>
</dbReference>
<feature type="binding site" evidence="5">
    <location>
        <position position="341"/>
    </location>
    <ligand>
        <name>Zn(2+)</name>
        <dbReference type="ChEBI" id="CHEBI:29105"/>
        <label>1</label>
    </ligand>
</feature>
<evidence type="ECO:0000259" key="8">
    <source>
        <dbReference type="PROSITE" id="PS51845"/>
    </source>
</evidence>
<feature type="binding site" evidence="5">
    <location>
        <position position="341"/>
    </location>
    <ligand>
        <name>Zn(2+)</name>
        <dbReference type="ChEBI" id="CHEBI:29105"/>
        <label>2</label>
    </ligand>
</feature>
<proteinExistence type="inferred from homology"/>
<evidence type="ECO:0000256" key="4">
    <source>
        <dbReference type="PIRSR" id="PIRSR623088-2"/>
    </source>
</evidence>
<dbReference type="EC" id="3.1.4.-" evidence="6"/>
<dbReference type="Pfam" id="PF00233">
    <property type="entry name" value="PDEase_I"/>
    <property type="match status" value="1"/>
</dbReference>
<dbReference type="InterPro" id="IPR036971">
    <property type="entry name" value="PDEase_catalytic_dom_sf"/>
</dbReference>
<feature type="domain" description="PDEase" evidence="8">
    <location>
        <begin position="183"/>
        <end position="554"/>
    </location>
</feature>
<evidence type="ECO:0000313" key="10">
    <source>
        <dbReference type="Proteomes" id="UP000053815"/>
    </source>
</evidence>
<feature type="binding site" evidence="5">
    <location>
        <position position="287"/>
    </location>
    <ligand>
        <name>Zn(2+)</name>
        <dbReference type="ChEBI" id="CHEBI:29105"/>
        <label>1</label>
    </ligand>
</feature>
<dbReference type="GO" id="GO:0046872">
    <property type="term" value="F:metal ion binding"/>
    <property type="evidence" value="ECO:0007669"/>
    <property type="project" value="UniProtKB-KW"/>
</dbReference>
<dbReference type="AlphaFoldDB" id="A0A0C9M705"/>
<keyword evidence="2 6" id="KW-0378">Hydrolase</keyword>
<evidence type="ECO:0000256" key="7">
    <source>
        <dbReference type="SAM" id="MobiDB-lite"/>
    </source>
</evidence>
<dbReference type="PROSITE" id="PS00126">
    <property type="entry name" value="PDEASE_I_1"/>
    <property type="match status" value="1"/>
</dbReference>
<dbReference type="SMART" id="SM00471">
    <property type="entry name" value="HDc"/>
    <property type="match status" value="1"/>
</dbReference>
<feature type="binding site" evidence="4">
    <location>
        <position position="511"/>
    </location>
    <ligand>
        <name>AMP</name>
        <dbReference type="ChEBI" id="CHEBI:456215"/>
    </ligand>
</feature>
<dbReference type="EMBL" id="DF836315">
    <property type="protein sequence ID" value="GAN02684.1"/>
    <property type="molecule type" value="Genomic_DNA"/>
</dbReference>
<evidence type="ECO:0000256" key="6">
    <source>
        <dbReference type="RuleBase" id="RU363067"/>
    </source>
</evidence>
<comment type="cofactor">
    <cofactor evidence="6">
        <name>a divalent metal cation</name>
        <dbReference type="ChEBI" id="CHEBI:60240"/>
    </cofactor>
    <text evidence="6">Binds 2 divalent metal cations per subunit. Site 1 may preferentially bind zinc ions, while site 2 has a preference for magnesium and/or manganese ions.</text>
</comment>
<evidence type="ECO:0000256" key="2">
    <source>
        <dbReference type="ARBA" id="ARBA00022801"/>
    </source>
</evidence>
<dbReference type="PRINTS" id="PR00387">
    <property type="entry name" value="PDIESTERASE1"/>
</dbReference>
<evidence type="ECO:0000313" key="9">
    <source>
        <dbReference type="EMBL" id="GAN02684.1"/>
    </source>
</evidence>